<dbReference type="RefSeq" id="WP_035209320.1">
    <property type="nucleotide sequence ID" value="NZ_BAUW01000029.1"/>
</dbReference>
<dbReference type="EMBL" id="BAUW01000029">
    <property type="protein sequence ID" value="GAE45808.1"/>
    <property type="molecule type" value="Genomic_DNA"/>
</dbReference>
<name>W4RPK9_9BACI</name>
<dbReference type="AlphaFoldDB" id="W4RPK9"/>
<protein>
    <submittedName>
        <fullName evidence="1">Uncharacterized protein</fullName>
    </submittedName>
</protein>
<keyword evidence="2" id="KW-1185">Reference proteome</keyword>
<reference evidence="1 2" key="1">
    <citation type="submission" date="2013-12" db="EMBL/GenBank/DDBJ databases">
        <title>NBRP : Genome information of microbial organism related human and environment.</title>
        <authorList>
            <person name="Hattori M."/>
            <person name="Oshima K."/>
            <person name="Inaba H."/>
            <person name="Suda W."/>
            <person name="Sakamoto M."/>
            <person name="Iino T."/>
            <person name="Kitahara M."/>
            <person name="Oshida Y."/>
            <person name="Iida T."/>
            <person name="Kudo T."/>
            <person name="Itoh T."/>
            <person name="Ahmed I."/>
            <person name="Ohkuma M."/>
        </authorList>
    </citation>
    <scope>NUCLEOTIDE SEQUENCE [LARGE SCALE GENOMIC DNA]</scope>
    <source>
        <strain evidence="1 2">JCM 21738</strain>
    </source>
</reference>
<organism evidence="1 2">
    <name type="scientific">Mesobacillus boroniphilus JCM 21738</name>
    <dbReference type="NCBI Taxonomy" id="1294265"/>
    <lineage>
        <taxon>Bacteria</taxon>
        <taxon>Bacillati</taxon>
        <taxon>Bacillota</taxon>
        <taxon>Bacilli</taxon>
        <taxon>Bacillales</taxon>
        <taxon>Bacillaceae</taxon>
        <taxon>Mesobacillus</taxon>
    </lineage>
</organism>
<dbReference type="Proteomes" id="UP000018949">
    <property type="component" value="Unassembled WGS sequence"/>
</dbReference>
<evidence type="ECO:0000313" key="2">
    <source>
        <dbReference type="Proteomes" id="UP000018949"/>
    </source>
</evidence>
<accession>W4RPK9</accession>
<sequence length="389" mass="46069">MDLRHIQKTIDRAIKNIWVDKISKDHKSFYLLKEDTLKNALYYHLRTELASLLDQHNLRIYTEFHHGGFKADLAIVKLNEDPGNNDHLKDDIENVLAIIELKYKSCGTMKFFEDDVQKIKNYIDATPLATTQYYLAFIHEAEYEYIEDDSWLTLEQQVWAKDRLTELSGHYIDGEMTWTVLSHNGMNANYRWEYRFTKDELTKAASFFNEKKYSHEFYRHFLEVAGSAKEVTPELRDAVRYLMYWKLGKVSSKQKPTSEVVVIEGNTYFVSGTTPQNRLAIEKSLKDELLQYGLEFRDQKISYEQFKNEVDSITGTSIVLPTFYTHIWQPADYPILDVKVWRTYKWNKGEVVLKHTKPYSWRHYEEYISFFNGLVADAEEDWRECDKGL</sequence>
<dbReference type="eggNOG" id="ENOG5033602">
    <property type="taxonomic scope" value="Bacteria"/>
</dbReference>
<comment type="caution">
    <text evidence="1">The sequence shown here is derived from an EMBL/GenBank/DDBJ whole genome shotgun (WGS) entry which is preliminary data.</text>
</comment>
<gene>
    <name evidence="1" type="ORF">JCM21738_2654</name>
</gene>
<evidence type="ECO:0000313" key="1">
    <source>
        <dbReference type="EMBL" id="GAE45808.1"/>
    </source>
</evidence>
<proteinExistence type="predicted"/>